<dbReference type="Proteomes" id="UP000319852">
    <property type="component" value="Chromosome"/>
</dbReference>
<keyword evidence="1" id="KW-0802">TPR repeat</keyword>
<dbReference type="AlphaFoldDB" id="A0A517MQS5"/>
<organism evidence="3 4">
    <name type="scientific">Adhaeretor mobilis</name>
    <dbReference type="NCBI Taxonomy" id="1930276"/>
    <lineage>
        <taxon>Bacteria</taxon>
        <taxon>Pseudomonadati</taxon>
        <taxon>Planctomycetota</taxon>
        <taxon>Planctomycetia</taxon>
        <taxon>Pirellulales</taxon>
        <taxon>Lacipirellulaceae</taxon>
        <taxon>Adhaeretor</taxon>
    </lineage>
</organism>
<dbReference type="Gene3D" id="1.25.40.10">
    <property type="entry name" value="Tetratricopeptide repeat domain"/>
    <property type="match status" value="1"/>
</dbReference>
<proteinExistence type="predicted"/>
<evidence type="ECO:0000313" key="4">
    <source>
        <dbReference type="Proteomes" id="UP000319852"/>
    </source>
</evidence>
<accession>A0A517MQS5</accession>
<dbReference type="KEGG" id="amob:HG15A2_04970"/>
<dbReference type="PROSITE" id="PS50005">
    <property type="entry name" value="TPR"/>
    <property type="match status" value="1"/>
</dbReference>
<name>A0A517MQS5_9BACT</name>
<dbReference type="EMBL" id="CP036263">
    <property type="protein sequence ID" value="QDS97236.1"/>
    <property type="molecule type" value="Genomic_DNA"/>
</dbReference>
<dbReference type="SMART" id="SM00028">
    <property type="entry name" value="TPR"/>
    <property type="match status" value="2"/>
</dbReference>
<dbReference type="SUPFAM" id="SSF48452">
    <property type="entry name" value="TPR-like"/>
    <property type="match status" value="1"/>
</dbReference>
<protein>
    <submittedName>
        <fullName evidence="3">Uncharacterized protein</fullName>
    </submittedName>
</protein>
<feature type="signal peptide" evidence="2">
    <location>
        <begin position="1"/>
        <end position="20"/>
    </location>
</feature>
<dbReference type="InterPro" id="IPR019734">
    <property type="entry name" value="TPR_rpt"/>
</dbReference>
<evidence type="ECO:0000256" key="2">
    <source>
        <dbReference type="SAM" id="SignalP"/>
    </source>
</evidence>
<reference evidence="3 4" key="1">
    <citation type="submission" date="2019-02" db="EMBL/GenBank/DDBJ databases">
        <title>Deep-cultivation of Planctomycetes and their phenomic and genomic characterization uncovers novel biology.</title>
        <authorList>
            <person name="Wiegand S."/>
            <person name="Jogler M."/>
            <person name="Boedeker C."/>
            <person name="Pinto D."/>
            <person name="Vollmers J."/>
            <person name="Rivas-Marin E."/>
            <person name="Kohn T."/>
            <person name="Peeters S.H."/>
            <person name="Heuer A."/>
            <person name="Rast P."/>
            <person name="Oberbeckmann S."/>
            <person name="Bunk B."/>
            <person name="Jeske O."/>
            <person name="Meyerdierks A."/>
            <person name="Storesund J.E."/>
            <person name="Kallscheuer N."/>
            <person name="Luecker S."/>
            <person name="Lage O.M."/>
            <person name="Pohl T."/>
            <person name="Merkel B.J."/>
            <person name="Hornburger P."/>
            <person name="Mueller R.-W."/>
            <person name="Bruemmer F."/>
            <person name="Labrenz M."/>
            <person name="Spormann A.M."/>
            <person name="Op den Camp H."/>
            <person name="Overmann J."/>
            <person name="Amann R."/>
            <person name="Jetten M.S.M."/>
            <person name="Mascher T."/>
            <person name="Medema M.H."/>
            <person name="Devos D.P."/>
            <person name="Kaster A.-K."/>
            <person name="Ovreas L."/>
            <person name="Rohde M."/>
            <person name="Galperin M.Y."/>
            <person name="Jogler C."/>
        </authorList>
    </citation>
    <scope>NUCLEOTIDE SEQUENCE [LARGE SCALE GENOMIC DNA]</scope>
    <source>
        <strain evidence="3 4">HG15A2</strain>
    </source>
</reference>
<sequence precursor="true">MSLLLLACFCMGLLAMPAAAATASELLEKAIYAQETVGDLDKAIDIYEQVLNEHEKSAEAAAQAQYRIGLCYEKLGKADKAAGAFQAVIDDFPSAKEWVKQAKGKQPGAPDLLPVPWGDGDEMIMEIKLPNGLAAGQQVFRIAKAEHEGRPVWECDAWQTITLNGMAGKSHVLVDFETFAPIESQWKHTLLGEAQAVYGNDQVEIELAGKDKPSTKQLDSPYYDNEQAAELFRRLPLREGYKAKFDVVAILNNATIPLGLEVTEIETVEVPAGKFECFKLELDIKQTFWISNDEHRYIVKFVAGGAIAELTEIRQAKPNESKLLEGKGFRVTLPPGWYAYAPGEADDEGKTGTTLIGPNASINARIETGPLGKIKEKHDSPRDWAEHALEHYGKQLGNLKLSEKGIEIIKIGDREAVAVEFEYREGKVAKRARRICVFGESTAANLRFTTERDDFEKLVPSFEEIVSSLTIR</sequence>
<dbReference type="InterPro" id="IPR021457">
    <property type="entry name" value="DUF3108"/>
</dbReference>
<feature type="chain" id="PRO_5021888068" evidence="2">
    <location>
        <begin position="21"/>
        <end position="472"/>
    </location>
</feature>
<evidence type="ECO:0000256" key="1">
    <source>
        <dbReference type="PROSITE-ProRule" id="PRU00339"/>
    </source>
</evidence>
<dbReference type="Pfam" id="PF13174">
    <property type="entry name" value="TPR_6"/>
    <property type="match status" value="1"/>
</dbReference>
<dbReference type="Pfam" id="PF11306">
    <property type="entry name" value="DUF3108"/>
    <property type="match status" value="1"/>
</dbReference>
<dbReference type="Gene3D" id="3.40.1000.10">
    <property type="entry name" value="Mog1/PsbP, alpha/beta/alpha sandwich"/>
    <property type="match status" value="1"/>
</dbReference>
<keyword evidence="2" id="KW-0732">Signal</keyword>
<evidence type="ECO:0000313" key="3">
    <source>
        <dbReference type="EMBL" id="QDS97236.1"/>
    </source>
</evidence>
<dbReference type="Gene3D" id="2.40.360.20">
    <property type="match status" value="1"/>
</dbReference>
<dbReference type="InterPro" id="IPR011990">
    <property type="entry name" value="TPR-like_helical_dom_sf"/>
</dbReference>
<feature type="repeat" description="TPR" evidence="1">
    <location>
        <begin position="62"/>
        <end position="95"/>
    </location>
</feature>
<keyword evidence="4" id="KW-1185">Reference proteome</keyword>
<gene>
    <name evidence="3" type="ORF">HG15A2_04970</name>
</gene>